<organism evidence="1 2">
    <name type="scientific">Plantactinospora alkalitolerans</name>
    <dbReference type="NCBI Taxonomy" id="2789879"/>
    <lineage>
        <taxon>Bacteria</taxon>
        <taxon>Bacillati</taxon>
        <taxon>Actinomycetota</taxon>
        <taxon>Actinomycetes</taxon>
        <taxon>Micromonosporales</taxon>
        <taxon>Micromonosporaceae</taxon>
        <taxon>Plantactinospora</taxon>
    </lineage>
</organism>
<dbReference type="Proteomes" id="UP000638560">
    <property type="component" value="Unassembled WGS sequence"/>
</dbReference>
<comment type="caution">
    <text evidence="1">The sequence shown here is derived from an EMBL/GenBank/DDBJ whole genome shotgun (WGS) entry which is preliminary data.</text>
</comment>
<name>A0ABS0GND2_9ACTN</name>
<protein>
    <submittedName>
        <fullName evidence="1">Uncharacterized protein</fullName>
    </submittedName>
</protein>
<keyword evidence="2" id="KW-1185">Reference proteome</keyword>
<dbReference type="EMBL" id="JADPUN010000036">
    <property type="protein sequence ID" value="MBF9127699.1"/>
    <property type="molecule type" value="Genomic_DNA"/>
</dbReference>
<accession>A0ABS0GND2</accession>
<evidence type="ECO:0000313" key="2">
    <source>
        <dbReference type="Proteomes" id="UP000638560"/>
    </source>
</evidence>
<reference evidence="1 2" key="1">
    <citation type="submission" date="2020-11" db="EMBL/GenBank/DDBJ databases">
        <title>A novel isolate from a Black sea contaminated sediment with potential to produce alkanes: Plantactinospora alkalitolerans sp. nov.</title>
        <authorList>
            <person name="Carro L."/>
            <person name="Veyisoglu A."/>
            <person name="Guven K."/>
            <person name="Schumann P."/>
            <person name="Klenk H.-P."/>
            <person name="Sahin N."/>
        </authorList>
    </citation>
    <scope>NUCLEOTIDE SEQUENCE [LARGE SCALE GENOMIC DNA]</scope>
    <source>
        <strain evidence="1 2">S1510</strain>
    </source>
</reference>
<gene>
    <name evidence="1" type="ORF">I0C86_01615</name>
</gene>
<proteinExistence type="predicted"/>
<evidence type="ECO:0000313" key="1">
    <source>
        <dbReference type="EMBL" id="MBF9127699.1"/>
    </source>
</evidence>
<dbReference type="RefSeq" id="WP_196199375.1">
    <property type="nucleotide sequence ID" value="NZ_JADPUN010000036.1"/>
</dbReference>
<sequence>MSVDLQATMPVAFSVAALVSTTRDVLTELLGGCSVPAIVVRTDRRWDRGRLVDPGRVLIPAEQETAVVGADLVGADYARSGPDYRLVVGDEDDGASLHASEYPAYPEFDEPARTVLWCTPDRTCVGVTVGAAVTLAAAIRGGGQIEECQLRLFPVVDPRAAMQALRLPDAEAGFVDQCVRFVRAIDTLNGWPSAVDAASWSEARPN</sequence>